<dbReference type="AlphaFoldDB" id="A0AAW2ZGE5"/>
<name>A0AAW2ZGE5_9EUKA</name>
<dbReference type="GO" id="GO:0071209">
    <property type="term" value="F:U7 snRNA binding"/>
    <property type="evidence" value="ECO:0007669"/>
    <property type="project" value="InterPro"/>
</dbReference>
<dbReference type="Gene3D" id="2.30.30.100">
    <property type="match status" value="1"/>
</dbReference>
<dbReference type="InterPro" id="IPR001163">
    <property type="entry name" value="Sm_dom_euk/arc"/>
</dbReference>
<evidence type="ECO:0000313" key="3">
    <source>
        <dbReference type="Proteomes" id="UP001431209"/>
    </source>
</evidence>
<comment type="caution">
    <text evidence="2">The sequence shown here is derived from an EMBL/GenBank/DDBJ whole genome shotgun (WGS) entry which is preliminary data.</text>
</comment>
<keyword evidence="3" id="KW-1185">Reference proteome</keyword>
<protein>
    <submittedName>
        <fullName evidence="2">Small nuclear ribonucleoprotein D2</fullName>
    </submittedName>
</protein>
<gene>
    <name evidence="2" type="ORF">AKO1_015730</name>
</gene>
<dbReference type="Pfam" id="PF01423">
    <property type="entry name" value="LSM"/>
    <property type="match status" value="1"/>
</dbReference>
<evidence type="ECO:0000259" key="1">
    <source>
        <dbReference type="SMART" id="SM00651"/>
    </source>
</evidence>
<evidence type="ECO:0000313" key="2">
    <source>
        <dbReference type="EMBL" id="KAL0488515.1"/>
    </source>
</evidence>
<dbReference type="GO" id="GO:0005683">
    <property type="term" value="C:U7 snRNP"/>
    <property type="evidence" value="ECO:0007669"/>
    <property type="project" value="TreeGrafter"/>
</dbReference>
<dbReference type="InterPro" id="IPR010920">
    <property type="entry name" value="LSM_dom_sf"/>
</dbReference>
<keyword evidence="2" id="KW-0687">Ribonucleoprotein</keyword>
<organism evidence="2 3">
    <name type="scientific">Acrasis kona</name>
    <dbReference type="NCBI Taxonomy" id="1008807"/>
    <lineage>
        <taxon>Eukaryota</taxon>
        <taxon>Discoba</taxon>
        <taxon>Heterolobosea</taxon>
        <taxon>Tetramitia</taxon>
        <taxon>Eutetramitia</taxon>
        <taxon>Acrasidae</taxon>
        <taxon>Acrasis</taxon>
    </lineage>
</organism>
<dbReference type="Proteomes" id="UP001431209">
    <property type="component" value="Unassembled WGS sequence"/>
</dbReference>
<dbReference type="SMART" id="SM00651">
    <property type="entry name" value="Sm"/>
    <property type="match status" value="1"/>
</dbReference>
<reference evidence="2 3" key="1">
    <citation type="submission" date="2024-03" db="EMBL/GenBank/DDBJ databases">
        <title>The Acrasis kona genome and developmental transcriptomes reveal deep origins of eukaryotic multicellular pathways.</title>
        <authorList>
            <person name="Sheikh S."/>
            <person name="Fu C.-J."/>
            <person name="Brown M.W."/>
            <person name="Baldauf S.L."/>
        </authorList>
    </citation>
    <scope>NUCLEOTIDE SEQUENCE [LARGE SCALE GENOMIC DNA]</scope>
    <source>
        <strain evidence="2 3">ATCC MYA-3509</strain>
    </source>
</reference>
<feature type="domain" description="Sm" evidence="1">
    <location>
        <begin position="33"/>
        <end position="132"/>
    </location>
</feature>
<dbReference type="SUPFAM" id="SSF50182">
    <property type="entry name" value="Sm-like ribonucleoproteins"/>
    <property type="match status" value="1"/>
</dbReference>
<dbReference type="EMBL" id="JAOPGA020001447">
    <property type="protein sequence ID" value="KAL0488515.1"/>
    <property type="molecule type" value="Genomic_DNA"/>
</dbReference>
<proteinExistence type="predicted"/>
<dbReference type="PANTHER" id="PTHR21415:SF1">
    <property type="entry name" value="U7 SNRNA-ASSOCIATED SM-LIKE PROTEIN LSM11"/>
    <property type="match status" value="1"/>
</dbReference>
<dbReference type="GO" id="GO:0006398">
    <property type="term" value="P:mRNA 3'-end processing by stem-loop binding and cleavage"/>
    <property type="evidence" value="ECO:0007669"/>
    <property type="project" value="TreeGrafter"/>
</dbReference>
<sequence>MNQKNGENIKKTRSEVDFDTRLKESFEKGPLNLLVRCFIDKSIITVHVRRERDCFAKCTGVICAFDKHMNLILNNVKEVYDEIEVTYKKQKLIDPINHPGRNRKRAVKVHVQKTRMFVQLFIKGSSIILINRNN</sequence>
<dbReference type="PANTHER" id="PTHR21415">
    <property type="entry name" value="U7 SNRNA-ASSOCIATED SM-LIKE PROTEIN LSM11"/>
    <property type="match status" value="1"/>
</dbReference>
<accession>A0AAW2ZGE5</accession>
<dbReference type="InterPro" id="IPR039267">
    <property type="entry name" value="Lsm11"/>
</dbReference>